<evidence type="ECO:0000313" key="2">
    <source>
        <dbReference type="Proteomes" id="UP000294335"/>
    </source>
</evidence>
<protein>
    <submittedName>
        <fullName evidence="1">Uncharacterized protein</fullName>
    </submittedName>
</protein>
<accession>A0AAQ1SVB1</accession>
<dbReference type="Proteomes" id="UP000294335">
    <property type="component" value="Unassembled WGS sequence"/>
</dbReference>
<keyword evidence="2" id="KW-1185">Reference proteome</keyword>
<evidence type="ECO:0000313" key="1">
    <source>
        <dbReference type="EMBL" id="SPO62653.1"/>
    </source>
</evidence>
<name>A0AAQ1SVB1_9PSED</name>
<dbReference type="EMBL" id="OPYN01000179">
    <property type="protein sequence ID" value="SPO62653.1"/>
    <property type="molecule type" value="Genomic_DNA"/>
</dbReference>
<reference evidence="1 2" key="1">
    <citation type="submission" date="2018-02" db="EMBL/GenBank/DDBJ databases">
        <authorList>
            <person name="Dubost A."/>
        </authorList>
    </citation>
    <scope>NUCLEOTIDE SEQUENCE [LARGE SCALE GENOMIC DNA]</scope>
    <source>
        <strain evidence="2">JV551A3</strain>
    </source>
</reference>
<comment type="caution">
    <text evidence="1">The sequence shown here is derived from an EMBL/GenBank/DDBJ whole genome shotgun (WGS) entry which is preliminary data.</text>
</comment>
<gene>
    <name evidence="1" type="ORF">JV551A3_V1_1790088</name>
</gene>
<dbReference type="AlphaFoldDB" id="A0AAQ1SVB1"/>
<organism evidence="1 2">
    <name type="scientific">Pseudomonas inefficax</name>
    <dbReference type="NCBI Taxonomy" id="2078786"/>
    <lineage>
        <taxon>Bacteria</taxon>
        <taxon>Pseudomonadati</taxon>
        <taxon>Pseudomonadota</taxon>
        <taxon>Gammaproteobacteria</taxon>
        <taxon>Pseudomonadales</taxon>
        <taxon>Pseudomonadaceae</taxon>
        <taxon>Pseudomonas</taxon>
    </lineage>
</organism>
<proteinExistence type="predicted"/>
<sequence length="414" mass="44099">MSVKRTGTVLLVRCAYMFVVCATEDSENYPRIETFVCVKIPIKLIEKSMLPVPASSRACPLPQGITTSFECVALLWERVYPRRGRHRSTPGNDKGHPKVASVRVGGVAVLLLDFPASQLGQGLADVSQGTHGLHTSVLQGGELLVRSALAAGDDGASVAHALARRCGNTGDVGNDRLGDVGLDVGSSFFFSRTADLTDHDDRFGLRVFLEQLQDVDEVGARDRVTTDADAGRLAEAGVGGLLHSFVGQGAGTRNDTDLAWQVDMAWHDADLALARGDDTWAVRADQGHAQLVALDLGIQHVQGRNAFGDAHDQLDAAEGSFQDRVLAERSRNVDDRSVSAGSFHSFFHGVEHWQAQVGGATLAWGYAADHLGAVGDGLFGVESTLRAGEALADDFGVFIDQDAHYLPSAALTTC</sequence>